<evidence type="ECO:0000256" key="1">
    <source>
        <dbReference type="ARBA" id="ARBA00022536"/>
    </source>
</evidence>
<keyword evidence="5" id="KW-1185">Reference proteome</keyword>
<dbReference type="SUPFAM" id="SSF57196">
    <property type="entry name" value="EGF/Laminin"/>
    <property type="match status" value="1"/>
</dbReference>
<dbReference type="PROSITE" id="PS51120">
    <property type="entry name" value="LDLRB"/>
    <property type="match status" value="1"/>
</dbReference>
<dbReference type="OrthoDB" id="6751419at2759"/>
<accession>A0A834M2C3</accession>
<dbReference type="Pfam" id="PF14670">
    <property type="entry name" value="FXa_inhibition"/>
    <property type="match status" value="1"/>
</dbReference>
<sequence length="177" mass="19993">DKYESTSIQSIYRMRDIRDPKGIKAVHPLNQYYAGNVCGNNNSGCQHMCIVTPIDTSKGRHSKALGYRCACNIGYRLMPDEHTCDLVEDFLMYSQQRFIKGKVLDPVIEGFSDAILPVVSRRARFVGLDFDASEEYIYYSDVLQDVIYRVHRTGEAKEIVLASQNEGVEGLAVDWAA</sequence>
<dbReference type="SUPFAM" id="SSF63825">
    <property type="entry name" value="YWTD domain"/>
    <property type="match status" value="1"/>
</dbReference>
<keyword evidence="1" id="KW-0245">EGF-like domain</keyword>
<dbReference type="Gene3D" id="2.120.10.30">
    <property type="entry name" value="TolB, C-terminal domain"/>
    <property type="match status" value="1"/>
</dbReference>
<dbReference type="Proteomes" id="UP000625711">
    <property type="component" value="Unassembled WGS sequence"/>
</dbReference>
<proteinExistence type="predicted"/>
<dbReference type="AlphaFoldDB" id="A0A834M2C3"/>
<dbReference type="PANTHER" id="PTHR46513">
    <property type="entry name" value="VITELLOGENIN RECEPTOR-LIKE PROTEIN-RELATED-RELATED"/>
    <property type="match status" value="1"/>
</dbReference>
<dbReference type="InterPro" id="IPR050778">
    <property type="entry name" value="Cueball_EGF_LRP_Nidogen"/>
</dbReference>
<evidence type="ECO:0000313" key="4">
    <source>
        <dbReference type="EMBL" id="KAF7265021.1"/>
    </source>
</evidence>
<protein>
    <submittedName>
        <fullName evidence="4">Uncharacterized protein</fullName>
    </submittedName>
</protein>
<evidence type="ECO:0000313" key="5">
    <source>
        <dbReference type="Proteomes" id="UP000625711"/>
    </source>
</evidence>
<dbReference type="InterPro" id="IPR011042">
    <property type="entry name" value="6-blade_b-propeller_TolB-like"/>
</dbReference>
<feature type="repeat" description="LDL-receptor class B" evidence="3">
    <location>
        <begin position="135"/>
        <end position="177"/>
    </location>
</feature>
<reference evidence="4" key="1">
    <citation type="submission" date="2020-08" db="EMBL/GenBank/DDBJ databases">
        <title>Genome sequencing and assembly of the red palm weevil Rhynchophorus ferrugineus.</title>
        <authorList>
            <person name="Dias G.B."/>
            <person name="Bergman C.M."/>
            <person name="Manee M."/>
        </authorList>
    </citation>
    <scope>NUCLEOTIDE SEQUENCE</scope>
    <source>
        <strain evidence="4">AA-2017</strain>
        <tissue evidence="4">Whole larva</tissue>
    </source>
</reference>
<dbReference type="GO" id="GO:0017147">
    <property type="term" value="F:Wnt-protein binding"/>
    <property type="evidence" value="ECO:0007669"/>
    <property type="project" value="TreeGrafter"/>
</dbReference>
<dbReference type="EMBL" id="JAACXV010015187">
    <property type="protein sequence ID" value="KAF7265021.1"/>
    <property type="molecule type" value="Genomic_DNA"/>
</dbReference>
<dbReference type="Gene3D" id="2.10.25.10">
    <property type="entry name" value="Laminin"/>
    <property type="match status" value="1"/>
</dbReference>
<dbReference type="GO" id="GO:0005886">
    <property type="term" value="C:plasma membrane"/>
    <property type="evidence" value="ECO:0007669"/>
    <property type="project" value="TreeGrafter"/>
</dbReference>
<dbReference type="GO" id="GO:0042813">
    <property type="term" value="F:Wnt receptor activity"/>
    <property type="evidence" value="ECO:0007669"/>
    <property type="project" value="TreeGrafter"/>
</dbReference>
<organism evidence="4 5">
    <name type="scientific">Rhynchophorus ferrugineus</name>
    <name type="common">Red palm weevil</name>
    <name type="synonym">Curculio ferrugineus</name>
    <dbReference type="NCBI Taxonomy" id="354439"/>
    <lineage>
        <taxon>Eukaryota</taxon>
        <taxon>Metazoa</taxon>
        <taxon>Ecdysozoa</taxon>
        <taxon>Arthropoda</taxon>
        <taxon>Hexapoda</taxon>
        <taxon>Insecta</taxon>
        <taxon>Pterygota</taxon>
        <taxon>Neoptera</taxon>
        <taxon>Endopterygota</taxon>
        <taxon>Coleoptera</taxon>
        <taxon>Polyphaga</taxon>
        <taxon>Cucujiformia</taxon>
        <taxon>Curculionidae</taxon>
        <taxon>Dryophthorinae</taxon>
        <taxon>Rhynchophorus</taxon>
    </lineage>
</organism>
<evidence type="ECO:0000256" key="2">
    <source>
        <dbReference type="ARBA" id="ARBA00022737"/>
    </source>
</evidence>
<comment type="caution">
    <text evidence="4">The sequence shown here is derived from an EMBL/GenBank/DDBJ whole genome shotgun (WGS) entry which is preliminary data.</text>
</comment>
<dbReference type="GO" id="GO:0060070">
    <property type="term" value="P:canonical Wnt signaling pathway"/>
    <property type="evidence" value="ECO:0007669"/>
    <property type="project" value="TreeGrafter"/>
</dbReference>
<feature type="non-terminal residue" evidence="4">
    <location>
        <position position="177"/>
    </location>
</feature>
<name>A0A834M2C3_RHYFE</name>
<keyword evidence="2" id="KW-0677">Repeat</keyword>
<evidence type="ECO:0000256" key="3">
    <source>
        <dbReference type="PROSITE-ProRule" id="PRU00461"/>
    </source>
</evidence>
<dbReference type="InterPro" id="IPR000033">
    <property type="entry name" value="LDLR_classB_rpt"/>
</dbReference>
<feature type="non-terminal residue" evidence="4">
    <location>
        <position position="1"/>
    </location>
</feature>
<dbReference type="PANTHER" id="PTHR46513:SF13">
    <property type="entry name" value="EGF-LIKE DOMAIN-CONTAINING PROTEIN"/>
    <property type="match status" value="1"/>
</dbReference>
<gene>
    <name evidence="4" type="ORF">GWI33_021690</name>
</gene>